<dbReference type="OrthoDB" id="5976117at2759"/>
<organism evidence="3 4">
    <name type="scientific">Desmophyllum pertusum</name>
    <dbReference type="NCBI Taxonomy" id="174260"/>
    <lineage>
        <taxon>Eukaryota</taxon>
        <taxon>Metazoa</taxon>
        <taxon>Cnidaria</taxon>
        <taxon>Anthozoa</taxon>
        <taxon>Hexacorallia</taxon>
        <taxon>Scleractinia</taxon>
        <taxon>Caryophylliina</taxon>
        <taxon>Caryophylliidae</taxon>
        <taxon>Desmophyllum</taxon>
    </lineage>
</organism>
<name>A0A9W9Z048_9CNID</name>
<evidence type="ECO:0000256" key="1">
    <source>
        <dbReference type="SAM" id="SignalP"/>
    </source>
</evidence>
<gene>
    <name evidence="3" type="ORF">OS493_019077</name>
</gene>
<dbReference type="GO" id="GO:0016020">
    <property type="term" value="C:membrane"/>
    <property type="evidence" value="ECO:0007669"/>
    <property type="project" value="InterPro"/>
</dbReference>
<dbReference type="GO" id="GO:0005230">
    <property type="term" value="F:extracellular ligand-gated monoatomic ion channel activity"/>
    <property type="evidence" value="ECO:0007669"/>
    <property type="project" value="InterPro"/>
</dbReference>
<dbReference type="InterPro" id="IPR006201">
    <property type="entry name" value="Neur_channel"/>
</dbReference>
<dbReference type="Gene3D" id="2.70.170.10">
    <property type="entry name" value="Neurotransmitter-gated ion-channel ligand-binding domain"/>
    <property type="match status" value="1"/>
</dbReference>
<reference evidence="3" key="1">
    <citation type="submission" date="2023-01" db="EMBL/GenBank/DDBJ databases">
        <title>Genome assembly of the deep-sea coral Lophelia pertusa.</title>
        <authorList>
            <person name="Herrera S."/>
            <person name="Cordes E."/>
        </authorList>
    </citation>
    <scope>NUCLEOTIDE SEQUENCE</scope>
    <source>
        <strain evidence="3">USNM1676648</strain>
        <tissue evidence="3">Polyp</tissue>
    </source>
</reference>
<dbReference type="Pfam" id="PF02931">
    <property type="entry name" value="Neur_chan_LBD"/>
    <property type="match status" value="1"/>
</dbReference>
<dbReference type="Proteomes" id="UP001163046">
    <property type="component" value="Unassembled WGS sequence"/>
</dbReference>
<dbReference type="GO" id="GO:0004888">
    <property type="term" value="F:transmembrane signaling receptor activity"/>
    <property type="evidence" value="ECO:0007669"/>
    <property type="project" value="InterPro"/>
</dbReference>
<feature type="signal peptide" evidence="1">
    <location>
        <begin position="1"/>
        <end position="23"/>
    </location>
</feature>
<feature type="domain" description="Neurotransmitter-gated ion-channel ligand-binding" evidence="2">
    <location>
        <begin position="54"/>
        <end position="211"/>
    </location>
</feature>
<dbReference type="InterPro" id="IPR036734">
    <property type="entry name" value="Neur_chan_lig-bd_sf"/>
</dbReference>
<dbReference type="EMBL" id="MU826836">
    <property type="protein sequence ID" value="KAJ7372565.1"/>
    <property type="molecule type" value="Genomic_DNA"/>
</dbReference>
<feature type="chain" id="PRO_5040723536" description="Neurotransmitter-gated ion-channel ligand-binding domain-containing protein" evidence="1">
    <location>
        <begin position="24"/>
        <end position="220"/>
    </location>
</feature>
<feature type="non-terminal residue" evidence="3">
    <location>
        <position position="220"/>
    </location>
</feature>
<evidence type="ECO:0000313" key="3">
    <source>
        <dbReference type="EMBL" id="KAJ7372565.1"/>
    </source>
</evidence>
<keyword evidence="1" id="KW-0732">Signal</keyword>
<comment type="caution">
    <text evidence="3">The sequence shown here is derived from an EMBL/GenBank/DDBJ whole genome shotgun (WGS) entry which is preliminary data.</text>
</comment>
<proteinExistence type="predicted"/>
<dbReference type="InterPro" id="IPR006202">
    <property type="entry name" value="Neur_chan_lig-bd"/>
</dbReference>
<dbReference type="AlphaFoldDB" id="A0A9W9Z048"/>
<protein>
    <recommendedName>
        <fullName evidence="2">Neurotransmitter-gated ion-channel ligand-binding domain-containing protein</fullName>
    </recommendedName>
</protein>
<dbReference type="SUPFAM" id="SSF63712">
    <property type="entry name" value="Nicotinic receptor ligand binding domain-like"/>
    <property type="match status" value="1"/>
</dbReference>
<evidence type="ECO:0000259" key="2">
    <source>
        <dbReference type="Pfam" id="PF02931"/>
    </source>
</evidence>
<accession>A0A9W9Z048</accession>
<dbReference type="PANTHER" id="PTHR18945">
    <property type="entry name" value="NEUROTRANSMITTER GATED ION CHANNEL"/>
    <property type="match status" value="1"/>
</dbReference>
<evidence type="ECO:0000313" key="4">
    <source>
        <dbReference type="Proteomes" id="UP001163046"/>
    </source>
</evidence>
<sequence>MEAFVSFVVILTSARIFFQHSEASCDHKMNSVSGTGPLLGNETIPPVNEPHNATDILGKLFQNYDKRLRPEHTGKPLKITVSLGFLSIGNIKEENMEFTVDVYMRQVWNDARLAFAGNRDNALILQHEALKNMWLPDTYFENAVKTFVQQETRTVVLYGDGLIVLSQRVTITATNLMNFHAYPMDKQVFRLDILSYGRDTKQIQYRWASVQLLNKEMSEF</sequence>
<keyword evidence="4" id="KW-1185">Reference proteome</keyword>